<evidence type="ECO:0000256" key="1">
    <source>
        <dbReference type="SAM" id="SignalP"/>
    </source>
</evidence>
<evidence type="ECO:0000259" key="2">
    <source>
        <dbReference type="SMART" id="SM00460"/>
    </source>
</evidence>
<evidence type="ECO:0000313" key="3">
    <source>
        <dbReference type="EMBL" id="MBP2619948.1"/>
    </source>
</evidence>
<evidence type="ECO:0000313" key="4">
    <source>
        <dbReference type="Proteomes" id="UP001519349"/>
    </source>
</evidence>
<dbReference type="PANTHER" id="PTHR46333">
    <property type="entry name" value="CYTOKINESIS PROTEIN 3"/>
    <property type="match status" value="1"/>
</dbReference>
<keyword evidence="4" id="KW-1185">Reference proteome</keyword>
<protein>
    <submittedName>
        <fullName evidence="3">Transglutaminase</fullName>
    </submittedName>
</protein>
<gene>
    <name evidence="3" type="ORF">DHL47_01085</name>
</gene>
<reference evidence="3 4" key="1">
    <citation type="submission" date="2018-05" db="EMBL/GenBank/DDBJ databases">
        <title>Draft genome sequence of Streptococcus panodentis CCUG 70867T.</title>
        <authorList>
            <person name="Salva-Serra F."/>
            <person name="Mendez V."/>
            <person name="Jaen-Luchoro D."/>
            <person name="Gonzales-Siles L."/>
            <person name="Karlsson R."/>
            <person name="Engstrom-Jakobsson H."/>
            <person name="Busquets A."/>
            <person name="Gomila M."/>
            <person name="Pineiro-Iglesias B."/>
            <person name="Bennasar-Figueras A."/>
            <person name="Seeger M."/>
            <person name="Moore E."/>
        </authorList>
    </citation>
    <scope>NUCLEOTIDE SEQUENCE [LARGE SCALE GENOMIC DNA]</scope>
    <source>
        <strain evidence="3 4">CCUG 70867</strain>
    </source>
</reference>
<organism evidence="3 4">
    <name type="scientific">Streptococcus panodentis</name>
    <dbReference type="NCBI Taxonomy" id="1581472"/>
    <lineage>
        <taxon>Bacteria</taxon>
        <taxon>Bacillati</taxon>
        <taxon>Bacillota</taxon>
        <taxon>Bacilli</taxon>
        <taxon>Lactobacillales</taxon>
        <taxon>Streptococcaceae</taxon>
        <taxon>Streptococcus</taxon>
    </lineage>
</organism>
<dbReference type="EMBL" id="QFAY01000002">
    <property type="protein sequence ID" value="MBP2619948.1"/>
    <property type="molecule type" value="Genomic_DNA"/>
</dbReference>
<dbReference type="Gene3D" id="3.10.620.30">
    <property type="match status" value="1"/>
</dbReference>
<proteinExistence type="predicted"/>
<accession>A0ABS5ATP8</accession>
<dbReference type="RefSeq" id="WP_209550605.1">
    <property type="nucleotide sequence ID" value="NZ_QFAY01000002.1"/>
</dbReference>
<feature type="chain" id="PRO_5046150958" evidence="1">
    <location>
        <begin position="23"/>
        <end position="697"/>
    </location>
</feature>
<sequence length="697" mass="78088">MSRKIRFSILLILLVCFLPGCALLPHTSGPDGAKTELSESMKKLKEKYNKDAPYEMQDQVVHVKENEALAFPTKISKLGEMESLKKDQELNSSFEIYADSDLKIMLTSDFVLEDGKLQLKPGHNFSGYQVAPAGDRQSYELVRNNESWGVYDTLFLLQRDDAETGKALAKPKLWVVKIDKEDRDKISLKAKASLLEDGRLQLEWTAVPGADSYSIVKRQLKKGLSEGDPGYYDFVEIDRLESTVYRSDPPMDTLSASKEASQSQRKFRAYESHYTDSKDELEAAPYDLVVIPLKDHSPMGSLSNPLLSDGFASSMPDQIDSTTFLAKSKELRAQGQLPTEAPLLMMDGSIHYFPIVYEQVAPAAGNSVRCAVSIKGMPSIKDEVYTQGKSAEEVQTLANENNKNLESRSKSGVYQPYVSVEKADLDLKGQKVVKDVSDIEARVKGRSAMTEYFAKALANGSEYVDYSAFPELDYSSLAKVIQEVKEDNPTLPQHFDYQVDESQNVVKFIYNDKDLASSKKVEAKVKEVAKEIIKDGMSDREKVQAINQYLVDHATYNDAAYAKSKEVDRLRSKNPRSDEETKQMGDIVQNDLNGKYASAWDASGVLLEGTGVCQSYAVAFNALAQEAGLNSLYVSGDVNTGDKHAWNLVKIDGQWLVVDVTWNDDDKDPNQFLLLSMDDAKYLESHYMDYQYREKLK</sequence>
<feature type="signal peptide" evidence="1">
    <location>
        <begin position="1"/>
        <end position="22"/>
    </location>
</feature>
<dbReference type="Proteomes" id="UP001519349">
    <property type="component" value="Unassembled WGS sequence"/>
</dbReference>
<dbReference type="SMART" id="SM00460">
    <property type="entry name" value="TGc"/>
    <property type="match status" value="1"/>
</dbReference>
<name>A0ABS5ATP8_9STRE</name>
<keyword evidence="1" id="KW-0732">Signal</keyword>
<dbReference type="Pfam" id="PF01841">
    <property type="entry name" value="Transglut_core"/>
    <property type="match status" value="1"/>
</dbReference>
<comment type="caution">
    <text evidence="3">The sequence shown here is derived from an EMBL/GenBank/DDBJ whole genome shotgun (WGS) entry which is preliminary data.</text>
</comment>
<dbReference type="SUPFAM" id="SSF54001">
    <property type="entry name" value="Cysteine proteinases"/>
    <property type="match status" value="1"/>
</dbReference>
<dbReference type="InterPro" id="IPR052557">
    <property type="entry name" value="CAP/Cytokinesis_protein"/>
</dbReference>
<feature type="domain" description="Transglutaminase-like" evidence="2">
    <location>
        <begin position="605"/>
        <end position="662"/>
    </location>
</feature>
<dbReference type="PANTHER" id="PTHR46333:SF2">
    <property type="entry name" value="CYTOKINESIS PROTEIN 3"/>
    <property type="match status" value="1"/>
</dbReference>
<dbReference type="InterPro" id="IPR038765">
    <property type="entry name" value="Papain-like_cys_pep_sf"/>
</dbReference>
<dbReference type="InterPro" id="IPR002931">
    <property type="entry name" value="Transglutaminase-like"/>
</dbReference>